<feature type="transmembrane region" description="Helical" evidence="6">
    <location>
        <begin position="274"/>
        <end position="295"/>
    </location>
</feature>
<dbReference type="RefSeq" id="WP_003838583.1">
    <property type="nucleotide sequence ID" value="NC_013714.1"/>
</dbReference>
<sequence>MTHNNVNVSADPFDDPVTSNKMAIRALIPLLITFVLGTLCLQGFNLVFQQVGADVGAPNQASLITAFPSIVLGIVCFIYGSLGDFVSLRRLVTVGLITLFVGSLFGFIANFFFAANLWTVIIARVLQTAGEQVAGSAFLVVATKYLRNDLKVIFFGLFTAAYQLSASIGVFAAGMLSSIAWQYLFLIPAVTILFLPILLKTLPAKSGNGQKVDALGFVIFGFATAFLTLFFSYMAWWMLVVSVLLYAAFGVYINKASNPFITPAFFKNTRWLRAISLILVFYFVNYALSPIFNAIGTKLYGMTTTQVSLYIVWAYVVAAIVGTCSGLIVGKIGIRAGLVTAGTLMFVGWTGAAFCVNSGFLVLTLFACVFYAGCGLMYSPVVSTVLGTIEKDESGRGVGMNDLAMNVSPSIGIAIIGSLLGSNAMAGSSIVGTTGDAAGFSNLLLIGSVTALLGLIVFFVFKKKIYEGNHALETEQAGKAGQAGQAEQAEQ</sequence>
<evidence type="ECO:0000259" key="7">
    <source>
        <dbReference type="PROSITE" id="PS50850"/>
    </source>
</evidence>
<feature type="transmembrane region" description="Helical" evidence="6">
    <location>
        <begin position="307"/>
        <end position="329"/>
    </location>
</feature>
<comment type="subcellular location">
    <subcellularLocation>
        <location evidence="1">Cell membrane</location>
        <topology evidence="1">Multi-pass membrane protein</topology>
    </subcellularLocation>
</comment>
<feature type="transmembrane region" description="Helical" evidence="6">
    <location>
        <begin position="440"/>
        <end position="461"/>
    </location>
</feature>
<dbReference type="HOGENOM" id="CLU_000960_3_2_11"/>
<dbReference type="PANTHER" id="PTHR42718:SF9">
    <property type="entry name" value="MAJOR FACILITATOR SUPERFAMILY MULTIDRUG TRANSPORTER MFSC"/>
    <property type="match status" value="1"/>
</dbReference>
<dbReference type="InterPro" id="IPR020846">
    <property type="entry name" value="MFS_dom"/>
</dbReference>
<keyword evidence="3 6" id="KW-0812">Transmembrane</keyword>
<feature type="transmembrane region" description="Helical" evidence="6">
    <location>
        <begin position="403"/>
        <end position="420"/>
    </location>
</feature>
<feature type="transmembrane region" description="Helical" evidence="6">
    <location>
        <begin position="360"/>
        <end position="382"/>
    </location>
</feature>
<feature type="transmembrane region" description="Helical" evidence="6">
    <location>
        <begin position="153"/>
        <end position="173"/>
    </location>
</feature>
<dbReference type="GeneID" id="31607159"/>
<evidence type="ECO:0000256" key="1">
    <source>
        <dbReference type="ARBA" id="ARBA00004651"/>
    </source>
</evidence>
<dbReference type="KEGG" id="bde:BDP_2025"/>
<dbReference type="InterPro" id="IPR011701">
    <property type="entry name" value="MFS"/>
</dbReference>
<organism evidence="8 9">
    <name type="scientific">Bifidobacterium dentium (strain ATCC 27534 / DSM 20436 / JCM 1195 / Bd1)</name>
    <dbReference type="NCBI Taxonomy" id="401473"/>
    <lineage>
        <taxon>Bacteria</taxon>
        <taxon>Bacillati</taxon>
        <taxon>Actinomycetota</taxon>
        <taxon>Actinomycetes</taxon>
        <taxon>Bifidobacteriales</taxon>
        <taxon>Bifidobacteriaceae</taxon>
        <taxon>Bifidobacterium</taxon>
    </lineage>
</organism>
<evidence type="ECO:0000313" key="8">
    <source>
        <dbReference type="EMBL" id="ADB10595.1"/>
    </source>
</evidence>
<dbReference type="GO" id="GO:0022857">
    <property type="term" value="F:transmembrane transporter activity"/>
    <property type="evidence" value="ECO:0007669"/>
    <property type="project" value="InterPro"/>
</dbReference>
<feature type="domain" description="Major facilitator superfamily (MFS) profile" evidence="7">
    <location>
        <begin position="21"/>
        <end position="466"/>
    </location>
</feature>
<dbReference type="Proteomes" id="UP000008693">
    <property type="component" value="Chromosome"/>
</dbReference>
<dbReference type="AlphaFoldDB" id="D2Q6Q4"/>
<feature type="transmembrane region" description="Helical" evidence="6">
    <location>
        <begin position="91"/>
        <end position="115"/>
    </location>
</feature>
<evidence type="ECO:0000256" key="6">
    <source>
        <dbReference type="SAM" id="Phobius"/>
    </source>
</evidence>
<reference evidence="8 9" key="1">
    <citation type="journal article" date="2009" name="PLoS Genet.">
        <title>The Bifidobacterium dentium Bd1 genome sequence reflects its genetic adaptation to the human oral cavity.</title>
        <authorList>
            <person name="Ventura M."/>
            <person name="Turroni F."/>
            <person name="Zomer A."/>
            <person name="Foroni E."/>
            <person name="Giubellini V."/>
            <person name="Bottacini F."/>
            <person name="Canchaya C."/>
            <person name="Claesson M.J."/>
            <person name="He F."/>
            <person name="Mantzourani M."/>
            <person name="Mulas L."/>
            <person name="Ferrarini A."/>
            <person name="Gao B."/>
            <person name="Delledonne M."/>
            <person name="Henrissat B."/>
            <person name="Coutinho P."/>
            <person name="Oggioni M."/>
            <person name="Gupta R.S."/>
            <person name="Zhang Z."/>
            <person name="Beighton D."/>
            <person name="Fitzgerald G.F."/>
            <person name="O'Toole P.W."/>
            <person name="van Sinderen D."/>
        </authorList>
    </citation>
    <scope>NUCLEOTIDE SEQUENCE [LARGE SCALE GENOMIC DNA]</scope>
    <source>
        <strain evidence="9">ATCC 27534 / DSM 20436 / JCM 1195 / Bd1</strain>
    </source>
</reference>
<dbReference type="GO" id="GO:0005886">
    <property type="term" value="C:plasma membrane"/>
    <property type="evidence" value="ECO:0007669"/>
    <property type="project" value="UniProtKB-SubCell"/>
</dbReference>
<dbReference type="SUPFAM" id="SSF103473">
    <property type="entry name" value="MFS general substrate transporter"/>
    <property type="match status" value="1"/>
</dbReference>
<feature type="transmembrane region" description="Helical" evidence="6">
    <location>
        <begin position="179"/>
        <end position="199"/>
    </location>
</feature>
<keyword evidence="2" id="KW-0813">Transport</keyword>
<evidence type="ECO:0000256" key="3">
    <source>
        <dbReference type="ARBA" id="ARBA00022692"/>
    </source>
</evidence>
<evidence type="ECO:0000313" key="9">
    <source>
        <dbReference type="Proteomes" id="UP000008693"/>
    </source>
</evidence>
<dbReference type="PANTHER" id="PTHR42718">
    <property type="entry name" value="MAJOR FACILITATOR SUPERFAMILY MULTIDRUG TRANSPORTER MFSC"/>
    <property type="match status" value="1"/>
</dbReference>
<gene>
    <name evidence="8" type="ordered locus">BDP_2025</name>
</gene>
<feature type="transmembrane region" description="Helical" evidence="6">
    <location>
        <begin position="26"/>
        <end position="48"/>
    </location>
</feature>
<dbReference type="PROSITE" id="PS50850">
    <property type="entry name" value="MFS"/>
    <property type="match status" value="1"/>
</dbReference>
<dbReference type="Pfam" id="PF07690">
    <property type="entry name" value="MFS_1"/>
    <property type="match status" value="1"/>
</dbReference>
<keyword evidence="9" id="KW-1185">Reference proteome</keyword>
<proteinExistence type="predicted"/>
<name>D2Q6Q4_BIFDB</name>
<evidence type="ECO:0000256" key="5">
    <source>
        <dbReference type="ARBA" id="ARBA00023136"/>
    </source>
</evidence>
<dbReference type="eggNOG" id="COG0477">
    <property type="taxonomic scope" value="Bacteria"/>
</dbReference>
<evidence type="ECO:0000256" key="2">
    <source>
        <dbReference type="ARBA" id="ARBA00022448"/>
    </source>
</evidence>
<feature type="transmembrane region" description="Helical" evidence="6">
    <location>
        <begin position="211"/>
        <end position="230"/>
    </location>
</feature>
<feature type="transmembrane region" description="Helical" evidence="6">
    <location>
        <begin position="60"/>
        <end position="79"/>
    </location>
</feature>
<accession>D2Q6Q4</accession>
<feature type="transmembrane region" description="Helical" evidence="6">
    <location>
        <begin position="236"/>
        <end position="253"/>
    </location>
</feature>
<dbReference type="InterPro" id="IPR036259">
    <property type="entry name" value="MFS_trans_sf"/>
</dbReference>
<evidence type="ECO:0000256" key="4">
    <source>
        <dbReference type="ARBA" id="ARBA00022989"/>
    </source>
</evidence>
<dbReference type="EMBL" id="CP001750">
    <property type="protein sequence ID" value="ADB10595.1"/>
    <property type="molecule type" value="Genomic_DNA"/>
</dbReference>
<feature type="transmembrane region" description="Helical" evidence="6">
    <location>
        <begin position="336"/>
        <end position="354"/>
    </location>
</feature>
<protein>
    <submittedName>
        <fullName evidence="8">Transporter, MFS superfamily</fullName>
    </submittedName>
</protein>
<keyword evidence="4 6" id="KW-1133">Transmembrane helix</keyword>
<dbReference type="Gene3D" id="1.20.1250.20">
    <property type="entry name" value="MFS general substrate transporter like domains"/>
    <property type="match status" value="2"/>
</dbReference>
<dbReference type="STRING" id="401473.BDP_2025"/>
<dbReference type="PRINTS" id="PR01036">
    <property type="entry name" value="TCRTETB"/>
</dbReference>
<keyword evidence="5 6" id="KW-0472">Membrane</keyword>